<name>A0ABU1Z9Z1_9BURK</name>
<dbReference type="RefSeq" id="WP_310345598.1">
    <property type="nucleotide sequence ID" value="NZ_JAVDXQ010000004.1"/>
</dbReference>
<dbReference type="Proteomes" id="UP001180536">
    <property type="component" value="Unassembled WGS sequence"/>
</dbReference>
<keyword evidence="2" id="KW-1185">Reference proteome</keyword>
<dbReference type="EMBL" id="JAVDXQ010000004">
    <property type="protein sequence ID" value="MDR7297417.1"/>
    <property type="molecule type" value="Genomic_DNA"/>
</dbReference>
<gene>
    <name evidence="1" type="ORF">J2X16_002766</name>
</gene>
<reference evidence="1 2" key="1">
    <citation type="submission" date="2023-07" db="EMBL/GenBank/DDBJ databases">
        <title>Sorghum-associated microbial communities from plants grown in Nebraska, USA.</title>
        <authorList>
            <person name="Schachtman D."/>
        </authorList>
    </citation>
    <scope>NUCLEOTIDE SEQUENCE [LARGE SCALE GENOMIC DNA]</scope>
    <source>
        <strain evidence="1 2">BE310</strain>
    </source>
</reference>
<organism evidence="1 2">
    <name type="scientific">Pelomonas aquatica</name>
    <dbReference type="NCBI Taxonomy" id="431058"/>
    <lineage>
        <taxon>Bacteria</taxon>
        <taxon>Pseudomonadati</taxon>
        <taxon>Pseudomonadota</taxon>
        <taxon>Betaproteobacteria</taxon>
        <taxon>Burkholderiales</taxon>
        <taxon>Sphaerotilaceae</taxon>
        <taxon>Roseateles</taxon>
    </lineage>
</organism>
<comment type="caution">
    <text evidence="1">The sequence shown here is derived from an EMBL/GenBank/DDBJ whole genome shotgun (WGS) entry which is preliminary data.</text>
</comment>
<proteinExistence type="predicted"/>
<accession>A0ABU1Z9Z1</accession>
<sequence>MRTRTISIEARPVPRTGEKQWFSPLPVPADCARLTTGEPVARDLLHRVRTGIAAATKTLKPGHPYKAKHFVDDWEELSLGDRIRAGRCITDFTRRSNAPIGLIRRGNGRNRQTNRYFVRPVLPRTHRPAPTPQHHQH</sequence>
<evidence type="ECO:0000313" key="2">
    <source>
        <dbReference type="Proteomes" id="UP001180536"/>
    </source>
</evidence>
<protein>
    <submittedName>
        <fullName evidence="1">Uncharacterized protein</fullName>
    </submittedName>
</protein>
<evidence type="ECO:0000313" key="1">
    <source>
        <dbReference type="EMBL" id="MDR7297417.1"/>
    </source>
</evidence>